<evidence type="ECO:0000313" key="1">
    <source>
        <dbReference type="EMBL" id="MDT2544588.1"/>
    </source>
</evidence>
<reference evidence="1" key="1">
    <citation type="submission" date="2023-03" db="EMBL/GenBank/DDBJ databases">
        <authorList>
            <person name="Shen W."/>
            <person name="Cai J."/>
        </authorList>
    </citation>
    <scope>NUCLEOTIDE SEQUENCE</scope>
    <source>
        <strain evidence="1">Y15</strain>
    </source>
</reference>
<dbReference type="EMBL" id="JARPXL010000008">
    <property type="protein sequence ID" value="MDT2544588.1"/>
    <property type="molecule type" value="Genomic_DNA"/>
</dbReference>
<dbReference type="RefSeq" id="WP_222227435.1">
    <property type="nucleotide sequence ID" value="NZ_CP081847.1"/>
</dbReference>
<organism evidence="1 2">
    <name type="scientific">Enterococcus raffinosus</name>
    <dbReference type="NCBI Taxonomy" id="71452"/>
    <lineage>
        <taxon>Bacteria</taxon>
        <taxon>Bacillati</taxon>
        <taxon>Bacillota</taxon>
        <taxon>Bacilli</taxon>
        <taxon>Lactobacillales</taxon>
        <taxon>Enterococcaceae</taxon>
        <taxon>Enterococcus</taxon>
    </lineage>
</organism>
<dbReference type="AlphaFoldDB" id="A0AAW8TCM5"/>
<dbReference type="Proteomes" id="UP001254770">
    <property type="component" value="Unassembled WGS sequence"/>
</dbReference>
<proteinExistence type="predicted"/>
<gene>
    <name evidence="1" type="ORF">P7D69_09585</name>
</gene>
<accession>A0AAW8TCM5</accession>
<dbReference type="NCBIfam" id="NF047400">
    <property type="entry name" value="MazE_PemI_antitoxin"/>
    <property type="match status" value="1"/>
</dbReference>
<name>A0AAW8TCM5_9ENTE</name>
<evidence type="ECO:0000313" key="2">
    <source>
        <dbReference type="Proteomes" id="UP001254770"/>
    </source>
</evidence>
<protein>
    <submittedName>
        <fullName evidence="1">AbrB family transcriptional regulator</fullName>
    </submittedName>
</protein>
<sequence length="78" mass="8990">MITTKSRLQGNPVVVTLPSVNEKKPPTNQEYIVIYSDDGTITLIPRLADPFVDGKEAEYYEQEEWSGLFIENEEKREE</sequence>
<comment type="caution">
    <text evidence="1">The sequence shown here is derived from an EMBL/GenBank/DDBJ whole genome shotgun (WGS) entry which is preliminary data.</text>
</comment>